<evidence type="ECO:0000313" key="3">
    <source>
        <dbReference type="Proteomes" id="UP001432209"/>
    </source>
</evidence>
<accession>A0ABZ1ZYF1</accession>
<reference evidence="2" key="1">
    <citation type="submission" date="2022-10" db="EMBL/GenBank/DDBJ databases">
        <title>The complete genomes of actinobacterial strains from the NBC collection.</title>
        <authorList>
            <person name="Joergensen T.S."/>
            <person name="Alvarez Arevalo M."/>
            <person name="Sterndorff E.B."/>
            <person name="Faurdal D."/>
            <person name="Vuksanovic O."/>
            <person name="Mourched A.-S."/>
            <person name="Charusanti P."/>
            <person name="Shaw S."/>
            <person name="Blin K."/>
            <person name="Weber T."/>
        </authorList>
    </citation>
    <scope>NUCLEOTIDE SEQUENCE</scope>
    <source>
        <strain evidence="2">NBC_01432</strain>
    </source>
</reference>
<keyword evidence="1" id="KW-1133">Transmembrane helix</keyword>
<name>A0ABZ1ZYF1_STRNV</name>
<protein>
    <recommendedName>
        <fullName evidence="4">Membrane protein YndG</fullName>
    </recommendedName>
</protein>
<dbReference type="EMBL" id="CP109495">
    <property type="protein sequence ID" value="WUX50164.1"/>
    <property type="molecule type" value="Genomic_DNA"/>
</dbReference>
<sequence>MGLYVETSIRTEMDTLWQRTQDPAQHQRWDLRFSEIDYLPRPPGEPQRFRYAVRILPFLTVSGTGISAGESGGADGRRVSVLRFASAHPLSLLAEGSGYWRYVPTPDGIRFLTGYDYRPRWGRFGAVADRWVFRPLMGWATAWSFDRLRLWCEHGVSPARSLGHGVAEVAVRLLAVAGVPALTALVGLPAVAALLPTALLFLVPPLPRTPAARRCLRTPPGRRSTSVRTQVAPALLATLERP</sequence>
<evidence type="ECO:0008006" key="4">
    <source>
        <dbReference type="Google" id="ProtNLM"/>
    </source>
</evidence>
<keyword evidence="3" id="KW-1185">Reference proteome</keyword>
<evidence type="ECO:0000256" key="1">
    <source>
        <dbReference type="SAM" id="Phobius"/>
    </source>
</evidence>
<keyword evidence="1" id="KW-0812">Transmembrane</keyword>
<gene>
    <name evidence="2" type="ORF">OG442_00520</name>
</gene>
<dbReference type="SUPFAM" id="SSF55961">
    <property type="entry name" value="Bet v1-like"/>
    <property type="match status" value="1"/>
</dbReference>
<evidence type="ECO:0000313" key="2">
    <source>
        <dbReference type="EMBL" id="WUX50164.1"/>
    </source>
</evidence>
<dbReference type="Proteomes" id="UP001432209">
    <property type="component" value="Chromosome"/>
</dbReference>
<organism evidence="2 3">
    <name type="scientific">Streptomyces niveus</name>
    <name type="common">Streptomyces spheroides</name>
    <dbReference type="NCBI Taxonomy" id="193462"/>
    <lineage>
        <taxon>Bacteria</taxon>
        <taxon>Bacillati</taxon>
        <taxon>Actinomycetota</taxon>
        <taxon>Actinomycetes</taxon>
        <taxon>Kitasatosporales</taxon>
        <taxon>Streptomycetaceae</taxon>
        <taxon>Streptomyces</taxon>
    </lineage>
</organism>
<proteinExistence type="predicted"/>
<keyword evidence="1" id="KW-0472">Membrane</keyword>
<dbReference type="RefSeq" id="WP_329073713.1">
    <property type="nucleotide sequence ID" value="NZ_CP109495.1"/>
</dbReference>
<feature type="transmembrane region" description="Helical" evidence="1">
    <location>
        <begin position="181"/>
        <end position="203"/>
    </location>
</feature>